<organism evidence="2">
    <name type="scientific">marine sediment metagenome</name>
    <dbReference type="NCBI Taxonomy" id="412755"/>
    <lineage>
        <taxon>unclassified sequences</taxon>
        <taxon>metagenomes</taxon>
        <taxon>ecological metagenomes</taxon>
    </lineage>
</organism>
<sequence>MNSTGIFGAQRGSKRIFRILYILIPIILAFSGLMLIFSSSINSKSNVSDNVKEQIITLVRDTAENYFIDNLASNRSDLEIEMDWEVEIFIYHLGVLKEKGTGNNSTLSLSLEGATRNALNGDLSDIIVLNSRFLISILSPIVHSFIIYNEKGYEVIGGGLLPTRYLNKELIHQKIIQAKDYLYRMIDNKDYGVHKYYFALDDNFENRLHTIYTSSTIYSLLKIYDYTSDDAILQYAYKCGEFILSMQNRDSGTIGYGAFHYSLFLTSRTTTEYYVVGTTSKTIFTLLMLYNKTGDNKYMESARLGADWLLTMQNPDGSILSWVEKANGIWVYSTKESYLYSGQVLSALSRIYDATGNQEYYDAAQKIAQRFAGIIEDRGYYLGDDYRDPNPISSSWVLLSLFDFYKISQDEIFLDHVINSSEYLIRRQRSDTKDLLNLGRWEGSYTTSGNGWLSEVMVEIYQFFKDTDLINSDYYKQQIINSIRWLIQHTYSEENSFLIKNPEIANGGLIWYFEGRELEVRTDSVCHGVNGYVGIIDDLVNGTLISIPQ</sequence>
<comment type="caution">
    <text evidence="2">The sequence shown here is derived from an EMBL/GenBank/DDBJ whole genome shotgun (WGS) entry which is preliminary data.</text>
</comment>
<feature type="transmembrane region" description="Helical" evidence="1">
    <location>
        <begin position="20"/>
        <end position="41"/>
    </location>
</feature>
<dbReference type="AlphaFoldDB" id="A0A0F9CKZ3"/>
<dbReference type="SUPFAM" id="SSF48208">
    <property type="entry name" value="Six-hairpin glycosidases"/>
    <property type="match status" value="2"/>
</dbReference>
<dbReference type="GO" id="GO:0005975">
    <property type="term" value="P:carbohydrate metabolic process"/>
    <property type="evidence" value="ECO:0007669"/>
    <property type="project" value="InterPro"/>
</dbReference>
<name>A0A0F9CKZ3_9ZZZZ</name>
<gene>
    <name evidence="2" type="ORF">LCGC14_2311950</name>
</gene>
<evidence type="ECO:0000256" key="1">
    <source>
        <dbReference type="SAM" id="Phobius"/>
    </source>
</evidence>
<protein>
    <submittedName>
        <fullName evidence="2">Uncharacterized protein</fullName>
    </submittedName>
</protein>
<evidence type="ECO:0000313" key="2">
    <source>
        <dbReference type="EMBL" id="KKL49794.1"/>
    </source>
</evidence>
<keyword evidence="1" id="KW-1133">Transmembrane helix</keyword>
<proteinExistence type="predicted"/>
<accession>A0A0F9CKZ3</accession>
<dbReference type="InterPro" id="IPR008928">
    <property type="entry name" value="6-hairpin_glycosidase_sf"/>
</dbReference>
<dbReference type="EMBL" id="LAZR01032832">
    <property type="protein sequence ID" value="KKL49794.1"/>
    <property type="molecule type" value="Genomic_DNA"/>
</dbReference>
<keyword evidence="1" id="KW-0472">Membrane</keyword>
<reference evidence="2" key="1">
    <citation type="journal article" date="2015" name="Nature">
        <title>Complex archaea that bridge the gap between prokaryotes and eukaryotes.</title>
        <authorList>
            <person name="Spang A."/>
            <person name="Saw J.H."/>
            <person name="Jorgensen S.L."/>
            <person name="Zaremba-Niedzwiedzka K."/>
            <person name="Martijn J."/>
            <person name="Lind A.E."/>
            <person name="van Eijk R."/>
            <person name="Schleper C."/>
            <person name="Guy L."/>
            <person name="Ettema T.J."/>
        </authorList>
    </citation>
    <scope>NUCLEOTIDE SEQUENCE</scope>
</reference>
<dbReference type="Gene3D" id="1.50.10.20">
    <property type="match status" value="1"/>
</dbReference>
<feature type="non-terminal residue" evidence="2">
    <location>
        <position position="549"/>
    </location>
</feature>
<keyword evidence="1" id="KW-0812">Transmembrane</keyword>